<feature type="transmembrane region" description="Helical" evidence="7">
    <location>
        <begin position="120"/>
        <end position="139"/>
    </location>
</feature>
<feature type="domain" description="ABC transmembrane type-1" evidence="8">
    <location>
        <begin position="55"/>
        <end position="239"/>
    </location>
</feature>
<feature type="transmembrane region" description="Helical" evidence="7">
    <location>
        <begin position="95"/>
        <end position="114"/>
    </location>
</feature>
<evidence type="ECO:0000256" key="7">
    <source>
        <dbReference type="RuleBase" id="RU363032"/>
    </source>
</evidence>
<evidence type="ECO:0000256" key="1">
    <source>
        <dbReference type="ARBA" id="ARBA00004651"/>
    </source>
</evidence>
<feature type="transmembrane region" description="Helical" evidence="7">
    <location>
        <begin position="55"/>
        <end position="83"/>
    </location>
</feature>
<feature type="transmembrane region" description="Helical" evidence="7">
    <location>
        <begin position="331"/>
        <end position="354"/>
    </location>
</feature>
<comment type="similarity">
    <text evidence="7">Belongs to the binding-protein-dependent transport system permease family.</text>
</comment>
<comment type="caution">
    <text evidence="9">The sequence shown here is derived from an EMBL/GenBank/DDBJ whole genome shotgun (WGS) entry which is preliminary data.</text>
</comment>
<feature type="transmembrane region" description="Helical" evidence="7">
    <location>
        <begin position="361"/>
        <end position="381"/>
    </location>
</feature>
<evidence type="ECO:0000256" key="4">
    <source>
        <dbReference type="ARBA" id="ARBA00022692"/>
    </source>
</evidence>
<name>A0ABS6WJS6_9HYPH</name>
<evidence type="ECO:0000313" key="9">
    <source>
        <dbReference type="EMBL" id="MBW3096193.1"/>
    </source>
</evidence>
<feature type="domain" description="ABC transmembrane type-1" evidence="8">
    <location>
        <begin position="319"/>
        <end position="503"/>
    </location>
</feature>
<comment type="subcellular location">
    <subcellularLocation>
        <location evidence="1 7">Cell membrane</location>
        <topology evidence="1 7">Multi-pass membrane protein</topology>
    </subcellularLocation>
</comment>
<gene>
    <name evidence="9" type="ORF">KY465_02740</name>
</gene>
<dbReference type="InterPro" id="IPR000515">
    <property type="entry name" value="MetI-like"/>
</dbReference>
<dbReference type="Pfam" id="PF00528">
    <property type="entry name" value="BPD_transp_1"/>
    <property type="match status" value="2"/>
</dbReference>
<keyword evidence="3" id="KW-1003">Cell membrane</keyword>
<organism evidence="9 10">
    <name type="scientific">Pseudohoeflea coraliihabitans</name>
    <dbReference type="NCBI Taxonomy" id="2860393"/>
    <lineage>
        <taxon>Bacteria</taxon>
        <taxon>Pseudomonadati</taxon>
        <taxon>Pseudomonadota</taxon>
        <taxon>Alphaproteobacteria</taxon>
        <taxon>Hyphomicrobiales</taxon>
        <taxon>Rhizobiaceae</taxon>
        <taxon>Pseudohoeflea</taxon>
    </lineage>
</organism>
<sequence>MAGQGRLGTLRNWGILLVLWEIVGRLRLVADGALPAPSAILQRLWIDWSDYPPHIWATIEGASIGFLIGNALAIAAGILFVLFPLTGRLARGINIALFALPPIALSPILVITFSGMTPRIILAAIGCYFITMSATVTGLSQTDRRAIDIVRAYGGNRWKVLRLAQLRSALPSILSGLRIAAPNAVLGAILAEFGGGGRFGLGVYLIGSLGRGEPDRLWGIGLAATLIAGLAYGLFSLIAARLTGASRAVTMPAAAPSEARAKGFLRETMIVLASIALPFLFWWVLLYAMGTPAMIAKTPPALFEYLFLSPQSATNLGKLAAALAQTLPMTIIGMAVGLAFAFALAIGSVLYPVIVRAFMPVALVTQTMPLVALTPLLVLMLGRGHSVILWITVSVTFFPAFVTMAQGLSLVSRAALDVPRAYGAGPLKQLRLVTIPASLPYVFASTRLAVPRALLGVMIAEWLATGKGLGNLLNQSRGYLDYGMIWAVAVVSVLLSVVFYQLVVLIENRVLSKRGMSPAQ</sequence>
<evidence type="ECO:0000259" key="8">
    <source>
        <dbReference type="PROSITE" id="PS50928"/>
    </source>
</evidence>
<evidence type="ECO:0000256" key="5">
    <source>
        <dbReference type="ARBA" id="ARBA00022989"/>
    </source>
</evidence>
<feature type="transmembrane region" description="Helical" evidence="7">
    <location>
        <begin position="484"/>
        <end position="506"/>
    </location>
</feature>
<dbReference type="EMBL" id="JAHWQX010000001">
    <property type="protein sequence ID" value="MBW3096193.1"/>
    <property type="molecule type" value="Genomic_DNA"/>
</dbReference>
<keyword evidence="2 7" id="KW-0813">Transport</keyword>
<proteinExistence type="inferred from homology"/>
<feature type="transmembrane region" description="Helical" evidence="7">
    <location>
        <begin position="184"/>
        <end position="206"/>
    </location>
</feature>
<dbReference type="CDD" id="cd06261">
    <property type="entry name" value="TM_PBP2"/>
    <property type="match status" value="2"/>
</dbReference>
<accession>A0ABS6WJS6</accession>
<dbReference type="PANTHER" id="PTHR30151:SF20">
    <property type="entry name" value="ABC TRANSPORTER PERMEASE PROTEIN HI_0355-RELATED"/>
    <property type="match status" value="1"/>
</dbReference>
<evidence type="ECO:0000256" key="6">
    <source>
        <dbReference type="ARBA" id="ARBA00023136"/>
    </source>
</evidence>
<keyword evidence="10" id="KW-1185">Reference proteome</keyword>
<feature type="transmembrane region" description="Helical" evidence="7">
    <location>
        <begin position="218"/>
        <end position="240"/>
    </location>
</feature>
<keyword evidence="5 7" id="KW-1133">Transmembrane helix</keyword>
<reference evidence="9" key="1">
    <citation type="submission" date="2021-07" db="EMBL/GenBank/DDBJ databases">
        <title>Pseudohoeflea marina sp. nov. a polyhydroxyalcanoate-producing bacterium.</title>
        <authorList>
            <person name="Zheng W."/>
            <person name="Yu S."/>
            <person name="Huang Y."/>
        </authorList>
    </citation>
    <scope>NUCLEOTIDE SEQUENCE</scope>
    <source>
        <strain evidence="9">DP4N28-3</strain>
    </source>
</reference>
<protein>
    <submittedName>
        <fullName evidence="9">ABC transporter permease subunit</fullName>
    </submittedName>
</protein>
<dbReference type="Proteomes" id="UP001430804">
    <property type="component" value="Unassembled WGS sequence"/>
</dbReference>
<feature type="transmembrane region" description="Helical" evidence="7">
    <location>
        <begin position="387"/>
        <end position="411"/>
    </location>
</feature>
<evidence type="ECO:0000256" key="3">
    <source>
        <dbReference type="ARBA" id="ARBA00022475"/>
    </source>
</evidence>
<keyword evidence="6 7" id="KW-0472">Membrane</keyword>
<evidence type="ECO:0000313" key="10">
    <source>
        <dbReference type="Proteomes" id="UP001430804"/>
    </source>
</evidence>
<dbReference type="PANTHER" id="PTHR30151">
    <property type="entry name" value="ALKANE SULFONATE ABC TRANSPORTER-RELATED, MEMBRANE SUBUNIT"/>
    <property type="match status" value="1"/>
</dbReference>
<keyword evidence="4 7" id="KW-0812">Transmembrane</keyword>
<evidence type="ECO:0000256" key="2">
    <source>
        <dbReference type="ARBA" id="ARBA00022448"/>
    </source>
</evidence>
<dbReference type="PROSITE" id="PS50928">
    <property type="entry name" value="ABC_TM1"/>
    <property type="match status" value="2"/>
</dbReference>
<feature type="transmembrane region" description="Helical" evidence="7">
    <location>
        <begin position="270"/>
        <end position="290"/>
    </location>
</feature>